<keyword evidence="2" id="KW-1185">Reference proteome</keyword>
<dbReference type="Gene3D" id="3.30.300.20">
    <property type="match status" value="1"/>
</dbReference>
<reference evidence="1 2" key="1">
    <citation type="submission" date="2020-08" db="EMBL/GenBank/DDBJ databases">
        <title>Winkia gen. nov., sp. nov., isolated from faeces of the Anser albifrons in China.</title>
        <authorList>
            <person name="Liu Q."/>
        </authorList>
    </citation>
    <scope>NUCLEOTIDE SEQUENCE [LARGE SCALE GENOMIC DNA]</scope>
    <source>
        <strain evidence="1 2">C62</strain>
    </source>
</reference>
<proteinExistence type="predicted"/>
<dbReference type="Pfam" id="PF02566">
    <property type="entry name" value="OsmC"/>
    <property type="match status" value="1"/>
</dbReference>
<dbReference type="EMBL" id="JACRUO010000001">
    <property type="protein sequence ID" value="MBD3689508.1"/>
    <property type="molecule type" value="Genomic_DNA"/>
</dbReference>
<dbReference type="InterPro" id="IPR036102">
    <property type="entry name" value="OsmC/Ohrsf"/>
</dbReference>
<dbReference type="RefSeq" id="WP_191071549.1">
    <property type="nucleotide sequence ID" value="NZ_CP060506.1"/>
</dbReference>
<sequence>MSESSPLFLTRESLRLYTATNGEASVKVGDKSRYPGVFNPGELLQLALAGCAAMSADQTLTKVLGEDTAVWAGVDAEHDQDANKFTRIVVEVVAAMGALDEDARRDLIAKAEDAIARYCTVEHTVSGGDLDYRVRVVDETA</sequence>
<evidence type="ECO:0000313" key="2">
    <source>
        <dbReference type="Proteomes" id="UP000627538"/>
    </source>
</evidence>
<dbReference type="InterPro" id="IPR003718">
    <property type="entry name" value="OsmC/Ohr_fam"/>
</dbReference>
<name>A0A8I0GDF5_9ACTO</name>
<accession>A0A8I0GDF5</accession>
<comment type="caution">
    <text evidence="1">The sequence shown here is derived from an EMBL/GenBank/DDBJ whole genome shotgun (WGS) entry which is preliminary data.</text>
</comment>
<dbReference type="AlphaFoldDB" id="A0A8I0GDF5"/>
<gene>
    <name evidence="1" type="ORF">H8R10_04605</name>
</gene>
<dbReference type="SUPFAM" id="SSF82784">
    <property type="entry name" value="OsmC-like"/>
    <property type="match status" value="1"/>
</dbReference>
<organism evidence="1 2">
    <name type="scientific">Nanchangia anserum</name>
    <dbReference type="NCBI Taxonomy" id="2692125"/>
    <lineage>
        <taxon>Bacteria</taxon>
        <taxon>Bacillati</taxon>
        <taxon>Actinomycetota</taxon>
        <taxon>Actinomycetes</taxon>
        <taxon>Actinomycetales</taxon>
        <taxon>Actinomycetaceae</taxon>
        <taxon>Nanchangia</taxon>
    </lineage>
</organism>
<evidence type="ECO:0000313" key="1">
    <source>
        <dbReference type="EMBL" id="MBD3689508.1"/>
    </source>
</evidence>
<dbReference type="InterPro" id="IPR015946">
    <property type="entry name" value="KH_dom-like_a/b"/>
</dbReference>
<dbReference type="Proteomes" id="UP000627538">
    <property type="component" value="Unassembled WGS sequence"/>
</dbReference>
<protein>
    <submittedName>
        <fullName evidence="1">OsmC family protein</fullName>
    </submittedName>
</protein>